<sequence length="104" mass="11481">MPTLYMISWSIIIVAAFSVWRLQTWNQRLLVTAVTVLVLLLSQSLFLSLASSAGLNPSDALLAPERFLQSGPFGWLALLVMPCGWLGPFVGFNLIQRFQGIGDQ</sequence>
<dbReference type="EMBL" id="UOEU01000671">
    <property type="protein sequence ID" value="VAW37614.1"/>
    <property type="molecule type" value="Genomic_DNA"/>
</dbReference>
<protein>
    <submittedName>
        <fullName evidence="2">Uncharacterized protein</fullName>
    </submittedName>
</protein>
<evidence type="ECO:0000256" key="1">
    <source>
        <dbReference type="SAM" id="Phobius"/>
    </source>
</evidence>
<name>A0A3B0W210_9ZZZZ</name>
<feature type="transmembrane region" description="Helical" evidence="1">
    <location>
        <begin position="29"/>
        <end position="53"/>
    </location>
</feature>
<accession>A0A3B0W210</accession>
<feature type="transmembrane region" description="Helical" evidence="1">
    <location>
        <begin position="6"/>
        <end position="22"/>
    </location>
</feature>
<evidence type="ECO:0000313" key="2">
    <source>
        <dbReference type="EMBL" id="VAW37614.1"/>
    </source>
</evidence>
<keyword evidence="1" id="KW-1133">Transmembrane helix</keyword>
<gene>
    <name evidence="2" type="ORF">MNBD_CHLOROFLEXI01-3705</name>
</gene>
<proteinExistence type="predicted"/>
<keyword evidence="1" id="KW-0472">Membrane</keyword>
<organism evidence="2">
    <name type="scientific">hydrothermal vent metagenome</name>
    <dbReference type="NCBI Taxonomy" id="652676"/>
    <lineage>
        <taxon>unclassified sequences</taxon>
        <taxon>metagenomes</taxon>
        <taxon>ecological metagenomes</taxon>
    </lineage>
</organism>
<feature type="transmembrane region" description="Helical" evidence="1">
    <location>
        <begin position="73"/>
        <end position="95"/>
    </location>
</feature>
<dbReference type="AlphaFoldDB" id="A0A3B0W210"/>
<keyword evidence="1" id="KW-0812">Transmembrane</keyword>
<reference evidence="2" key="1">
    <citation type="submission" date="2018-06" db="EMBL/GenBank/DDBJ databases">
        <authorList>
            <person name="Zhirakovskaya E."/>
        </authorList>
    </citation>
    <scope>NUCLEOTIDE SEQUENCE</scope>
</reference>